<keyword evidence="1" id="KW-0175">Coiled coil</keyword>
<proteinExistence type="predicted"/>
<dbReference type="EMBL" id="BAAAMJ010000046">
    <property type="protein sequence ID" value="GAA1926890.1"/>
    <property type="molecule type" value="Genomic_DNA"/>
</dbReference>
<reference evidence="2 3" key="1">
    <citation type="journal article" date="2019" name="Int. J. Syst. Evol. Microbiol.">
        <title>The Global Catalogue of Microorganisms (GCM) 10K type strain sequencing project: providing services to taxonomists for standard genome sequencing and annotation.</title>
        <authorList>
            <consortium name="The Broad Institute Genomics Platform"/>
            <consortium name="The Broad Institute Genome Sequencing Center for Infectious Disease"/>
            <person name="Wu L."/>
            <person name="Ma J."/>
        </authorList>
    </citation>
    <scope>NUCLEOTIDE SEQUENCE [LARGE SCALE GENOMIC DNA]</scope>
    <source>
        <strain evidence="2 3">JCM 13581</strain>
    </source>
</reference>
<keyword evidence="3" id="KW-1185">Reference proteome</keyword>
<gene>
    <name evidence="2" type="ORF">GCM10009716_38680</name>
</gene>
<organism evidence="2 3">
    <name type="scientific">Streptomyces sodiiphilus</name>
    <dbReference type="NCBI Taxonomy" id="226217"/>
    <lineage>
        <taxon>Bacteria</taxon>
        <taxon>Bacillati</taxon>
        <taxon>Actinomycetota</taxon>
        <taxon>Actinomycetes</taxon>
        <taxon>Kitasatosporales</taxon>
        <taxon>Streptomycetaceae</taxon>
        <taxon>Streptomyces</taxon>
    </lineage>
</organism>
<comment type="caution">
    <text evidence="2">The sequence shown here is derived from an EMBL/GenBank/DDBJ whole genome shotgun (WGS) entry which is preliminary data.</text>
</comment>
<sequence>MFRRDDAVPPVGEDIGGLYADYQWKRDRVREAADCDMVFVNLFAAPFGQPMKYPSTSRLSRAEADRDGLRNQLTEAQDDLIAARQALRTMMRDQNRSEH</sequence>
<dbReference type="Proteomes" id="UP001501303">
    <property type="component" value="Unassembled WGS sequence"/>
</dbReference>
<name>A0ABN2PND2_9ACTN</name>
<protein>
    <submittedName>
        <fullName evidence="2">Uncharacterized protein</fullName>
    </submittedName>
</protein>
<feature type="coiled-coil region" evidence="1">
    <location>
        <begin position="59"/>
        <end position="86"/>
    </location>
</feature>
<evidence type="ECO:0000313" key="3">
    <source>
        <dbReference type="Proteomes" id="UP001501303"/>
    </source>
</evidence>
<evidence type="ECO:0000313" key="2">
    <source>
        <dbReference type="EMBL" id="GAA1926890.1"/>
    </source>
</evidence>
<dbReference type="RefSeq" id="WP_344264131.1">
    <property type="nucleotide sequence ID" value="NZ_BAAAMJ010000046.1"/>
</dbReference>
<accession>A0ABN2PND2</accession>
<evidence type="ECO:0000256" key="1">
    <source>
        <dbReference type="SAM" id="Coils"/>
    </source>
</evidence>